<protein>
    <submittedName>
        <fullName evidence="2">DUF2384 domain-containing protein</fullName>
    </submittedName>
</protein>
<dbReference type="InterPro" id="IPR024467">
    <property type="entry name" value="Xre/MbcA/ParS-like_toxin-bd"/>
</dbReference>
<evidence type="ECO:0000313" key="3">
    <source>
        <dbReference type="Proteomes" id="UP000682843"/>
    </source>
</evidence>
<proteinExistence type="predicted"/>
<evidence type="ECO:0000313" key="2">
    <source>
        <dbReference type="EMBL" id="QUS41266.1"/>
    </source>
</evidence>
<feature type="domain" description="Antitoxin Xre/MbcA/ParS-like toxin-binding" evidence="1">
    <location>
        <begin position="45"/>
        <end position="94"/>
    </location>
</feature>
<dbReference type="Proteomes" id="UP000682843">
    <property type="component" value="Chromosome"/>
</dbReference>
<evidence type="ECO:0000259" key="1">
    <source>
        <dbReference type="Pfam" id="PF09722"/>
    </source>
</evidence>
<dbReference type="RefSeq" id="WP_211909874.1">
    <property type="nucleotide sequence ID" value="NZ_CP036498.1"/>
</dbReference>
<dbReference type="Pfam" id="PF09722">
    <property type="entry name" value="Xre_MbcA_ParS_C"/>
    <property type="match status" value="1"/>
</dbReference>
<organism evidence="2 3">
    <name type="scientific">Tardiphaga alba</name>
    <dbReference type="NCBI Taxonomy" id="340268"/>
    <lineage>
        <taxon>Bacteria</taxon>
        <taxon>Pseudomonadati</taxon>
        <taxon>Pseudomonadota</taxon>
        <taxon>Alphaproteobacteria</taxon>
        <taxon>Hyphomicrobiales</taxon>
        <taxon>Nitrobacteraceae</taxon>
        <taxon>Tardiphaga</taxon>
    </lineage>
</organism>
<reference evidence="2 3" key="1">
    <citation type="submission" date="2019-02" db="EMBL/GenBank/DDBJ databases">
        <title>Emended description of the genus Rhodopseudomonas and description of Rhodopseudomonas albus sp. nov., a non-phototrophic, heavy-metal-tolerant bacterium isolated from garden soil.</title>
        <authorList>
            <person name="Bao Z."/>
            <person name="Cao W.W."/>
            <person name="Sato Y."/>
            <person name="Nishizawa T."/>
            <person name="Zhao J."/>
            <person name="Guo Y."/>
            <person name="Ohta H."/>
        </authorList>
    </citation>
    <scope>NUCLEOTIDE SEQUENCE [LARGE SCALE GENOMIC DNA]</scope>
    <source>
        <strain evidence="2 3">SK50-23</strain>
    </source>
</reference>
<gene>
    <name evidence="2" type="ORF">RPMA_22260</name>
</gene>
<dbReference type="EMBL" id="CP036498">
    <property type="protein sequence ID" value="QUS41266.1"/>
    <property type="molecule type" value="Genomic_DNA"/>
</dbReference>
<name>A0ABX8ABW9_9BRAD</name>
<sequence length="97" mass="11188">MNPRTRIEQYQHLKDLRRQGPLPEEARNAPMREHVPSLLEVRAYADQVFGDPAKAERWFNHPNRSMYGQKPIDLMKDDIGAAVVHETLGQIDHGIFA</sequence>
<accession>A0ABX8ABW9</accession>
<keyword evidence="3" id="KW-1185">Reference proteome</keyword>